<keyword evidence="2" id="KW-1185">Reference proteome</keyword>
<evidence type="ECO:0000313" key="1">
    <source>
        <dbReference type="EnsemblMetazoa" id="GBRI038517-PA"/>
    </source>
</evidence>
<dbReference type="AlphaFoldDB" id="A0A1A9WZJ2"/>
<dbReference type="VEuPathDB" id="VectorBase:GBRI038517"/>
<reference evidence="2" key="1">
    <citation type="submission" date="2014-03" db="EMBL/GenBank/DDBJ databases">
        <authorList>
            <person name="Aksoy S."/>
            <person name="Warren W."/>
            <person name="Wilson R.K."/>
        </authorList>
    </citation>
    <scope>NUCLEOTIDE SEQUENCE [LARGE SCALE GENOMIC DNA]</scope>
    <source>
        <strain evidence="2">IAEA</strain>
    </source>
</reference>
<accession>A0A1A9WZJ2</accession>
<protein>
    <submittedName>
        <fullName evidence="1">Uncharacterized protein</fullName>
    </submittedName>
</protein>
<dbReference type="Proteomes" id="UP000091820">
    <property type="component" value="Unassembled WGS sequence"/>
</dbReference>
<dbReference type="EnsemblMetazoa" id="GBRI038517-RA">
    <property type="protein sequence ID" value="GBRI038517-PA"/>
    <property type="gene ID" value="GBRI038517"/>
</dbReference>
<organism evidence="1 2">
    <name type="scientific">Glossina brevipalpis</name>
    <dbReference type="NCBI Taxonomy" id="37001"/>
    <lineage>
        <taxon>Eukaryota</taxon>
        <taxon>Metazoa</taxon>
        <taxon>Ecdysozoa</taxon>
        <taxon>Arthropoda</taxon>
        <taxon>Hexapoda</taxon>
        <taxon>Insecta</taxon>
        <taxon>Pterygota</taxon>
        <taxon>Neoptera</taxon>
        <taxon>Endopterygota</taxon>
        <taxon>Diptera</taxon>
        <taxon>Brachycera</taxon>
        <taxon>Muscomorpha</taxon>
        <taxon>Hippoboscoidea</taxon>
        <taxon>Glossinidae</taxon>
        <taxon>Glossina</taxon>
    </lineage>
</organism>
<name>A0A1A9WZJ2_9MUSC</name>
<reference evidence="1" key="2">
    <citation type="submission" date="2020-05" db="UniProtKB">
        <authorList>
            <consortium name="EnsemblMetazoa"/>
        </authorList>
    </citation>
    <scope>IDENTIFICATION</scope>
    <source>
        <strain evidence="1">IAEA</strain>
    </source>
</reference>
<evidence type="ECO:0000313" key="2">
    <source>
        <dbReference type="Proteomes" id="UP000091820"/>
    </source>
</evidence>
<proteinExistence type="predicted"/>
<sequence>MRSKNYAPVTTESMLGLSDPVSSGKADHFIVNTIAAPNNATGIYFTLSNTINIPHIVSAYWLSVFRTGKIPSPSIQSSPYPS</sequence>